<dbReference type="InterPro" id="IPR034804">
    <property type="entry name" value="SQR/QFR_C/D"/>
</dbReference>
<dbReference type="GO" id="GO:0020037">
    <property type="term" value="F:heme binding"/>
    <property type="evidence" value="ECO:0007669"/>
    <property type="project" value="InterPro"/>
</dbReference>
<dbReference type="GO" id="GO:0016020">
    <property type="term" value="C:membrane"/>
    <property type="evidence" value="ECO:0007669"/>
    <property type="project" value="UniProtKB-SubCell"/>
</dbReference>
<feature type="transmembrane region" description="Helical" evidence="16">
    <location>
        <begin position="40"/>
        <end position="59"/>
    </location>
</feature>
<comment type="subunit">
    <text evidence="5">Part of an enzyme complex containing four subunits: a flavoprotein, an iron-sulfur protein, plus two membrane-anchoring proteins, SdhC and SdhD.</text>
</comment>
<keyword evidence="10 16" id="KW-0812">Transmembrane</keyword>
<dbReference type="GO" id="GO:0046872">
    <property type="term" value="F:metal ion binding"/>
    <property type="evidence" value="ECO:0007669"/>
    <property type="project" value="UniProtKB-KW"/>
</dbReference>
<reference evidence="17 18" key="1">
    <citation type="submission" date="2016-10" db="EMBL/GenBank/DDBJ databases">
        <authorList>
            <person name="de Groot N.N."/>
        </authorList>
    </citation>
    <scope>NUCLEOTIDE SEQUENCE [LARGE SCALE GENOMIC DNA]</scope>
    <source>
        <strain evidence="17 18">IPL20</strain>
    </source>
</reference>
<evidence type="ECO:0000256" key="7">
    <source>
        <dbReference type="ARBA" id="ARBA00022448"/>
    </source>
</evidence>
<evidence type="ECO:0000256" key="3">
    <source>
        <dbReference type="ARBA" id="ARBA00004141"/>
    </source>
</evidence>
<keyword evidence="13 16" id="KW-1133">Transmembrane helix</keyword>
<dbReference type="AlphaFoldDB" id="A0A1I7NRZ7"/>
<dbReference type="UniPathway" id="UPA00223"/>
<comment type="function">
    <text evidence="2">Membrane-anchoring subunit of succinate dehydrogenase (SDH).</text>
</comment>
<evidence type="ECO:0000256" key="13">
    <source>
        <dbReference type="ARBA" id="ARBA00022989"/>
    </source>
</evidence>
<evidence type="ECO:0000256" key="16">
    <source>
        <dbReference type="SAM" id="Phobius"/>
    </source>
</evidence>
<evidence type="ECO:0000313" key="17">
    <source>
        <dbReference type="EMBL" id="SFV37449.1"/>
    </source>
</evidence>
<keyword evidence="12" id="KW-0249">Electron transport</keyword>
<evidence type="ECO:0000256" key="15">
    <source>
        <dbReference type="ARBA" id="ARBA00023136"/>
    </source>
</evidence>
<evidence type="ECO:0000256" key="12">
    <source>
        <dbReference type="ARBA" id="ARBA00022982"/>
    </source>
</evidence>
<gene>
    <name evidence="17" type="ORF">SAMN05216456_2928</name>
</gene>
<evidence type="ECO:0000256" key="5">
    <source>
        <dbReference type="ARBA" id="ARBA00011558"/>
    </source>
</evidence>
<evidence type="ECO:0000256" key="8">
    <source>
        <dbReference type="ARBA" id="ARBA00022532"/>
    </source>
</evidence>
<evidence type="ECO:0000256" key="11">
    <source>
        <dbReference type="ARBA" id="ARBA00022723"/>
    </source>
</evidence>
<comment type="cofactor">
    <cofactor evidence="1">
        <name>heme</name>
        <dbReference type="ChEBI" id="CHEBI:30413"/>
    </cofactor>
</comment>
<sequence>MGSLNMRETIITREQVANPRTHYGDAKASTRHFITQRVTGLINVVFLGFLLFIVVRLAGQDRADMVGVIGNGFIGIPFAVLIGIVAVHMRNGMRDTLEDYLHGRMYSLAMMLNTLFCLIVGLAAIGAIVKIVFWG</sequence>
<dbReference type="SUPFAM" id="SSF81343">
    <property type="entry name" value="Fumarate reductase respiratory complex transmembrane subunits"/>
    <property type="match status" value="1"/>
</dbReference>
<comment type="pathway">
    <text evidence="4">Carbohydrate metabolism; tricarboxylic acid cycle.</text>
</comment>
<dbReference type="STRING" id="429728.SAMN05216456_2928"/>
<dbReference type="NCBIfam" id="TIGR02968">
    <property type="entry name" value="succ_dehyd_anc"/>
    <property type="match status" value="1"/>
</dbReference>
<dbReference type="GO" id="GO:0006099">
    <property type="term" value="P:tricarboxylic acid cycle"/>
    <property type="evidence" value="ECO:0007669"/>
    <property type="project" value="UniProtKB-UniPathway"/>
</dbReference>
<accession>A0A1I7NRZ7</accession>
<evidence type="ECO:0000256" key="6">
    <source>
        <dbReference type="ARBA" id="ARBA00019425"/>
    </source>
</evidence>
<keyword evidence="9" id="KW-0349">Heme</keyword>
<evidence type="ECO:0000256" key="9">
    <source>
        <dbReference type="ARBA" id="ARBA00022617"/>
    </source>
</evidence>
<evidence type="ECO:0000256" key="4">
    <source>
        <dbReference type="ARBA" id="ARBA00005163"/>
    </source>
</evidence>
<organism evidence="17 18">
    <name type="scientific">Devosia crocina</name>
    <dbReference type="NCBI Taxonomy" id="429728"/>
    <lineage>
        <taxon>Bacteria</taxon>
        <taxon>Pseudomonadati</taxon>
        <taxon>Pseudomonadota</taxon>
        <taxon>Alphaproteobacteria</taxon>
        <taxon>Hyphomicrobiales</taxon>
        <taxon>Devosiaceae</taxon>
        <taxon>Devosia</taxon>
    </lineage>
</organism>
<proteinExistence type="predicted"/>
<evidence type="ECO:0000256" key="2">
    <source>
        <dbReference type="ARBA" id="ARBA00004050"/>
    </source>
</evidence>
<keyword evidence="8" id="KW-0816">Tricarboxylic acid cycle</keyword>
<evidence type="ECO:0000256" key="10">
    <source>
        <dbReference type="ARBA" id="ARBA00022692"/>
    </source>
</evidence>
<keyword evidence="18" id="KW-1185">Reference proteome</keyword>
<evidence type="ECO:0000256" key="1">
    <source>
        <dbReference type="ARBA" id="ARBA00001971"/>
    </source>
</evidence>
<comment type="subcellular location">
    <subcellularLocation>
        <location evidence="3">Membrane</location>
        <topology evidence="3">Multi-pass membrane protein</topology>
    </subcellularLocation>
</comment>
<keyword evidence="11" id="KW-0479">Metal-binding</keyword>
<dbReference type="Pfam" id="PF01127">
    <property type="entry name" value="Sdh_cyt"/>
    <property type="match status" value="1"/>
</dbReference>
<dbReference type="InterPro" id="IPR014312">
    <property type="entry name" value="Succ_DH_anchor"/>
</dbReference>
<keyword evidence="15 16" id="KW-0472">Membrane</keyword>
<dbReference type="Proteomes" id="UP000199074">
    <property type="component" value="Unassembled WGS sequence"/>
</dbReference>
<dbReference type="InterPro" id="IPR000701">
    <property type="entry name" value="SuccDH_FuR_B_TM-su"/>
</dbReference>
<feature type="transmembrane region" description="Helical" evidence="16">
    <location>
        <begin position="108"/>
        <end position="133"/>
    </location>
</feature>
<evidence type="ECO:0000256" key="14">
    <source>
        <dbReference type="ARBA" id="ARBA00023004"/>
    </source>
</evidence>
<dbReference type="Gene3D" id="1.20.1300.10">
    <property type="entry name" value="Fumarate reductase/succinate dehydrogenase, transmembrane subunit"/>
    <property type="match status" value="1"/>
</dbReference>
<evidence type="ECO:0000313" key="18">
    <source>
        <dbReference type="Proteomes" id="UP000199074"/>
    </source>
</evidence>
<keyword evidence="7" id="KW-0813">Transport</keyword>
<feature type="transmembrane region" description="Helical" evidence="16">
    <location>
        <begin position="65"/>
        <end position="87"/>
    </location>
</feature>
<protein>
    <recommendedName>
        <fullName evidence="6">Succinate dehydrogenase hydrophobic membrane anchor subunit</fullName>
    </recommendedName>
</protein>
<name>A0A1I7NRZ7_9HYPH</name>
<keyword evidence="14" id="KW-0408">Iron</keyword>
<dbReference type="EMBL" id="FPCK01000003">
    <property type="protein sequence ID" value="SFV37449.1"/>
    <property type="molecule type" value="Genomic_DNA"/>
</dbReference>